<dbReference type="InterPro" id="IPR003439">
    <property type="entry name" value="ABC_transporter-like_ATP-bd"/>
</dbReference>
<dbReference type="NCBIfam" id="NF008653">
    <property type="entry name" value="PRK11650.1"/>
    <property type="match status" value="1"/>
</dbReference>
<dbReference type="GO" id="GO:0016887">
    <property type="term" value="F:ATP hydrolysis activity"/>
    <property type="evidence" value="ECO:0007669"/>
    <property type="project" value="InterPro"/>
</dbReference>
<dbReference type="Gene3D" id="2.40.50.100">
    <property type="match status" value="1"/>
</dbReference>
<dbReference type="SUPFAM" id="SSF50331">
    <property type="entry name" value="MOP-like"/>
    <property type="match status" value="1"/>
</dbReference>
<evidence type="ECO:0000256" key="3">
    <source>
        <dbReference type="ARBA" id="ARBA00022448"/>
    </source>
</evidence>
<evidence type="ECO:0000256" key="5">
    <source>
        <dbReference type="ARBA" id="ARBA00022840"/>
    </source>
</evidence>
<evidence type="ECO:0000256" key="2">
    <source>
        <dbReference type="ARBA" id="ARBA00005417"/>
    </source>
</evidence>
<dbReference type="GO" id="GO:0015423">
    <property type="term" value="F:ABC-type maltose transporter activity"/>
    <property type="evidence" value="ECO:0007669"/>
    <property type="project" value="TreeGrafter"/>
</dbReference>
<dbReference type="SMART" id="SM00382">
    <property type="entry name" value="AAA"/>
    <property type="match status" value="1"/>
</dbReference>
<dbReference type="Pfam" id="PF00005">
    <property type="entry name" value="ABC_tran"/>
    <property type="match status" value="1"/>
</dbReference>
<dbReference type="Gene3D" id="3.40.50.300">
    <property type="entry name" value="P-loop containing nucleotide triphosphate hydrolases"/>
    <property type="match status" value="1"/>
</dbReference>
<dbReference type="GO" id="GO:0005524">
    <property type="term" value="F:ATP binding"/>
    <property type="evidence" value="ECO:0007669"/>
    <property type="project" value="UniProtKB-KW"/>
</dbReference>
<dbReference type="GO" id="GO:0055052">
    <property type="term" value="C:ATP-binding cassette (ABC) transporter complex, substrate-binding subunit-containing"/>
    <property type="evidence" value="ECO:0007669"/>
    <property type="project" value="TreeGrafter"/>
</dbReference>
<evidence type="ECO:0000313" key="7">
    <source>
        <dbReference type="EMBL" id="MQW02766.1"/>
    </source>
</evidence>
<dbReference type="GO" id="GO:1990060">
    <property type="term" value="C:maltose transport complex"/>
    <property type="evidence" value="ECO:0007669"/>
    <property type="project" value="TreeGrafter"/>
</dbReference>
<dbReference type="InterPro" id="IPR027417">
    <property type="entry name" value="P-loop_NTPase"/>
</dbReference>
<dbReference type="CDD" id="cd03301">
    <property type="entry name" value="ABC_MalK_N"/>
    <property type="match status" value="1"/>
</dbReference>
<dbReference type="SUPFAM" id="SSF52540">
    <property type="entry name" value="P-loop containing nucleoside triphosphate hydrolases"/>
    <property type="match status" value="1"/>
</dbReference>
<proteinExistence type="inferred from homology"/>
<keyword evidence="4" id="KW-0547">Nucleotide-binding</keyword>
<dbReference type="InterPro" id="IPR008995">
    <property type="entry name" value="Mo/tungstate-bd_C_term_dom"/>
</dbReference>
<reference evidence="7" key="1">
    <citation type="journal article" date="2013" name="Genome Biol.">
        <title>Comparative genomics of the core and accessory genomes of 48 Sinorhizobium strains comprising five genospecies.</title>
        <authorList>
            <person name="Sugawara M."/>
            <person name="Epstein B."/>
            <person name="Badgley B.D."/>
            <person name="Unno T."/>
            <person name="Xu L."/>
            <person name="Reese J."/>
            <person name="Gyaneshwar P."/>
            <person name="Denny R."/>
            <person name="Mudge J."/>
            <person name="Bharti A.K."/>
            <person name="Farmer A.D."/>
            <person name="May G.D."/>
            <person name="Woodward J.E."/>
            <person name="Medigue C."/>
            <person name="Vallenet D."/>
            <person name="Lajus A."/>
            <person name="Rouy Z."/>
            <person name="Martinez-Vaz B."/>
            <person name="Tiffin P."/>
            <person name="Young N.D."/>
            <person name="Sadowsky M.J."/>
        </authorList>
    </citation>
    <scope>NUCLEOTIDE SEQUENCE</scope>
    <source>
        <strain evidence="7">M30</strain>
    </source>
</reference>
<evidence type="ECO:0000256" key="1">
    <source>
        <dbReference type="ARBA" id="ARBA00004417"/>
    </source>
</evidence>
<organism evidence="7">
    <name type="scientific">Rhizobium meliloti</name>
    <name type="common">Ensifer meliloti</name>
    <name type="synonym">Sinorhizobium meliloti</name>
    <dbReference type="NCBI Taxonomy" id="382"/>
    <lineage>
        <taxon>Bacteria</taxon>
        <taxon>Pseudomonadati</taxon>
        <taxon>Pseudomonadota</taxon>
        <taxon>Alphaproteobacteria</taxon>
        <taxon>Hyphomicrobiales</taxon>
        <taxon>Rhizobiaceae</taxon>
        <taxon>Sinorhizobium/Ensifer group</taxon>
        <taxon>Sinorhizobium</taxon>
    </lineage>
</organism>
<name>A0A6A7ZIJ2_RHIML</name>
<evidence type="ECO:0000259" key="6">
    <source>
        <dbReference type="PROSITE" id="PS50893"/>
    </source>
</evidence>
<dbReference type="AlphaFoldDB" id="A0A6A7ZIJ2"/>
<keyword evidence="3" id="KW-0813">Transport</keyword>
<dbReference type="PROSITE" id="PS00211">
    <property type="entry name" value="ABC_TRANSPORTER_1"/>
    <property type="match status" value="1"/>
</dbReference>
<dbReference type="InterPro" id="IPR012340">
    <property type="entry name" value="NA-bd_OB-fold"/>
</dbReference>
<dbReference type="InterPro" id="IPR003593">
    <property type="entry name" value="AAA+_ATPase"/>
</dbReference>
<dbReference type="Gene3D" id="2.40.50.140">
    <property type="entry name" value="Nucleic acid-binding proteins"/>
    <property type="match status" value="1"/>
</dbReference>
<gene>
    <name evidence="7" type="primary">ugpC</name>
    <name evidence="7" type="ORF">GHK45_02635</name>
</gene>
<dbReference type="PANTHER" id="PTHR43875:SF3">
    <property type="entry name" value="MALTOSE_MALTODEXTRIN IMPORT ATP-BINDING PROTEIN MALK"/>
    <property type="match status" value="1"/>
</dbReference>
<keyword evidence="5 7" id="KW-0067">ATP-binding</keyword>
<evidence type="ECO:0000256" key="4">
    <source>
        <dbReference type="ARBA" id="ARBA00022741"/>
    </source>
</evidence>
<dbReference type="PANTHER" id="PTHR43875">
    <property type="entry name" value="MALTODEXTRIN IMPORT ATP-BINDING PROTEIN MSMX"/>
    <property type="match status" value="1"/>
</dbReference>
<feature type="domain" description="ABC transporter" evidence="6">
    <location>
        <begin position="24"/>
        <end position="254"/>
    </location>
</feature>
<dbReference type="FunFam" id="3.40.50.300:FF:000042">
    <property type="entry name" value="Maltose/maltodextrin ABC transporter, ATP-binding protein"/>
    <property type="match status" value="1"/>
</dbReference>
<dbReference type="InterPro" id="IPR047641">
    <property type="entry name" value="ABC_transpr_MalK/UgpC-like"/>
</dbReference>
<dbReference type="PROSITE" id="PS50893">
    <property type="entry name" value="ABC_TRANSPORTER_2"/>
    <property type="match status" value="1"/>
</dbReference>
<dbReference type="InterPro" id="IPR015855">
    <property type="entry name" value="ABC_transpr_MalK-like"/>
</dbReference>
<dbReference type="Pfam" id="PF08402">
    <property type="entry name" value="TOBE_2"/>
    <property type="match status" value="1"/>
</dbReference>
<dbReference type="InterPro" id="IPR013611">
    <property type="entry name" value="Transp-assoc_OB_typ2"/>
</dbReference>
<comment type="subcellular location">
    <subcellularLocation>
        <location evidence="1">Cell inner membrane</location>
        <topology evidence="1">Peripheral membrane protein</topology>
    </subcellularLocation>
</comment>
<dbReference type="InterPro" id="IPR017871">
    <property type="entry name" value="ABC_transporter-like_CS"/>
</dbReference>
<dbReference type="EMBL" id="WISP01000027">
    <property type="protein sequence ID" value="MQW02766.1"/>
    <property type="molecule type" value="Genomic_DNA"/>
</dbReference>
<protein>
    <submittedName>
        <fullName evidence="7">sn-glycerol-3-phosphate ABC transporter ATP-binding protein UgpC</fullName>
    </submittedName>
</protein>
<sequence length="408" mass="43697">MTAASSPFHAKPRNQNERNAMKSLELHRIEKSYGAYHALRGIDLSVEEGEFIVMVGPSGCGKSTLLKTIAGLETISSGQILISGRNVTKEEPGDRGIAMVFQSYALYPHMTVAENMGFGLRMAKRPKEEIDAAVARAAKILRITDQLDKRPKQLSGGQRQRVAIGRAITRSPDVFLFDEPLSNLDAALRTQMRVELSGLHAELGATMIYVTHDQVEAMTMASRIVVLNRGAIEQVGSPLDLYRNPANLFVAGFLGAPRMNFFDVTVDSVSGATAAISAPGLAPMTVSLADGVALKPGDRATLGIRPENIRLSPDDTTRAAISGKVRLVEHLGRETILYVDAGALQCVSSESGTGNVTVQIGQVTPKAADAPVSLSIDPHDAYLFAGDGQRTVTVRKAIHSNQTKVGTI</sequence>
<accession>A0A6A7ZIJ2</accession>
<comment type="similarity">
    <text evidence="2">Belongs to the ABC transporter superfamily.</text>
</comment>
<comment type="caution">
    <text evidence="7">The sequence shown here is derived from an EMBL/GenBank/DDBJ whole genome shotgun (WGS) entry which is preliminary data.</text>
</comment>